<keyword evidence="9" id="KW-0472">Membrane</keyword>
<keyword evidence="9" id="KW-1133">Transmembrane helix</keyword>
<dbReference type="Gene3D" id="1.20.5.1930">
    <property type="match status" value="1"/>
</dbReference>
<feature type="transmembrane region" description="Helical" evidence="9">
    <location>
        <begin position="118"/>
        <end position="137"/>
    </location>
</feature>
<feature type="domain" description="DUF7134" evidence="11">
    <location>
        <begin position="10"/>
        <end position="168"/>
    </location>
</feature>
<name>A0ABU0SM79_9ACTN</name>
<comment type="catalytic activity">
    <reaction evidence="1">
        <text>ATP + protein L-histidine = ADP + protein N-phospho-L-histidine.</text>
        <dbReference type="EC" id="2.7.13.3"/>
    </reaction>
</comment>
<protein>
    <recommendedName>
        <fullName evidence="2">histidine kinase</fullName>
        <ecNumber evidence="2">2.7.13.3</ecNumber>
    </recommendedName>
</protein>
<reference evidence="12 13" key="1">
    <citation type="submission" date="2023-07" db="EMBL/GenBank/DDBJ databases">
        <title>Comparative genomics of wheat-associated soil bacteria to identify genetic determinants of phenazine resistance.</title>
        <authorList>
            <person name="Mouncey N."/>
        </authorList>
    </citation>
    <scope>NUCLEOTIDE SEQUENCE [LARGE SCALE GENOMIC DNA]</scope>
    <source>
        <strain evidence="12 13">V2I4</strain>
    </source>
</reference>
<keyword evidence="5" id="KW-0547">Nucleotide-binding</keyword>
<dbReference type="InterPro" id="IPR011712">
    <property type="entry name" value="Sig_transdc_His_kin_sub3_dim/P"/>
</dbReference>
<keyword evidence="6 12" id="KW-0418">Kinase</keyword>
<dbReference type="EMBL" id="JAUSZI010000002">
    <property type="protein sequence ID" value="MDQ1024666.1"/>
    <property type="molecule type" value="Genomic_DNA"/>
</dbReference>
<gene>
    <name evidence="12" type="ORF">QF035_002248</name>
</gene>
<evidence type="ECO:0000313" key="12">
    <source>
        <dbReference type="EMBL" id="MDQ1024666.1"/>
    </source>
</evidence>
<dbReference type="Proteomes" id="UP001230328">
    <property type="component" value="Unassembled WGS sequence"/>
</dbReference>
<feature type="transmembrane region" description="Helical" evidence="9">
    <location>
        <begin position="52"/>
        <end position="69"/>
    </location>
</feature>
<keyword evidence="3" id="KW-0597">Phosphoprotein</keyword>
<dbReference type="InterPro" id="IPR050482">
    <property type="entry name" value="Sensor_HK_TwoCompSys"/>
</dbReference>
<evidence type="ECO:0000256" key="3">
    <source>
        <dbReference type="ARBA" id="ARBA00022553"/>
    </source>
</evidence>
<evidence type="ECO:0000256" key="2">
    <source>
        <dbReference type="ARBA" id="ARBA00012438"/>
    </source>
</evidence>
<dbReference type="GO" id="GO:0016301">
    <property type="term" value="F:kinase activity"/>
    <property type="evidence" value="ECO:0007669"/>
    <property type="project" value="UniProtKB-KW"/>
</dbReference>
<keyword evidence="9" id="KW-0812">Transmembrane</keyword>
<dbReference type="SUPFAM" id="SSF55874">
    <property type="entry name" value="ATPase domain of HSP90 chaperone/DNA topoisomerase II/histidine kinase"/>
    <property type="match status" value="1"/>
</dbReference>
<dbReference type="RefSeq" id="WP_307519939.1">
    <property type="nucleotide sequence ID" value="NZ_JAUSZI010000002.1"/>
</dbReference>
<evidence type="ECO:0000256" key="1">
    <source>
        <dbReference type="ARBA" id="ARBA00000085"/>
    </source>
</evidence>
<comment type="caution">
    <text evidence="12">The sequence shown here is derived from an EMBL/GenBank/DDBJ whole genome shotgun (WGS) entry which is preliminary data.</text>
</comment>
<evidence type="ECO:0000313" key="13">
    <source>
        <dbReference type="Proteomes" id="UP001230328"/>
    </source>
</evidence>
<dbReference type="Gene3D" id="3.30.565.10">
    <property type="entry name" value="Histidine kinase-like ATPase, C-terminal domain"/>
    <property type="match status" value="1"/>
</dbReference>
<dbReference type="Pfam" id="PF07730">
    <property type="entry name" value="HisKA_3"/>
    <property type="match status" value="1"/>
</dbReference>
<proteinExistence type="predicted"/>
<evidence type="ECO:0000256" key="8">
    <source>
        <dbReference type="ARBA" id="ARBA00023012"/>
    </source>
</evidence>
<dbReference type="PANTHER" id="PTHR24421">
    <property type="entry name" value="NITRATE/NITRITE SENSOR PROTEIN NARX-RELATED"/>
    <property type="match status" value="1"/>
</dbReference>
<keyword evidence="8" id="KW-0902">Two-component regulatory system</keyword>
<sequence>MSHQILLLGSWWRARDVLVRDTMFAVAMVALTLAPGAAHLGVAIGDLPVRQLDGWGVVLVGLLSVPLVLRRRNPAWCLTLVSGGFGAYELVGYIPTFATLGVYPALYAAGAYLERRRAWTAVSVTIGYFLLAVGLSHRGSPQHLGDYLVFFLALAACWVIGDLTRTQRCAEVARQQESVAVAMTQERARIARELLDITAQHVTAMVVQADAAQCLVSEAPNRVTVGLSAISESGRRALTDLRDLLAVMPAPELAVDRAPSPTLSQLAELVASTRAAGQPVELVEEGAPQRSSDGAELTAYWVAQESLANALKHAPGRRTVVGVHHLAEEVCIEVTTAPGPSGTGRRPAGTHGRGLMGCSERVSLYGGHLSARQLLDGTFQIRATIPRRM</sequence>
<dbReference type="InterPro" id="IPR055558">
    <property type="entry name" value="DUF7134"/>
</dbReference>
<accession>A0ABU0SM79</accession>
<feature type="domain" description="Signal transduction histidine kinase subgroup 3 dimerisation and phosphoacceptor" evidence="10">
    <location>
        <begin position="186"/>
        <end position="250"/>
    </location>
</feature>
<dbReference type="Pfam" id="PF23539">
    <property type="entry name" value="DUF7134"/>
    <property type="match status" value="1"/>
</dbReference>
<dbReference type="CDD" id="cd16917">
    <property type="entry name" value="HATPase_UhpB-NarQ-NarX-like"/>
    <property type="match status" value="1"/>
</dbReference>
<evidence type="ECO:0000256" key="9">
    <source>
        <dbReference type="SAM" id="Phobius"/>
    </source>
</evidence>
<evidence type="ECO:0000259" key="10">
    <source>
        <dbReference type="Pfam" id="PF07730"/>
    </source>
</evidence>
<evidence type="ECO:0000256" key="6">
    <source>
        <dbReference type="ARBA" id="ARBA00022777"/>
    </source>
</evidence>
<feature type="transmembrane region" description="Helical" evidence="9">
    <location>
        <begin position="21"/>
        <end position="40"/>
    </location>
</feature>
<dbReference type="InterPro" id="IPR036890">
    <property type="entry name" value="HATPase_C_sf"/>
</dbReference>
<dbReference type="PANTHER" id="PTHR24421:SF10">
    <property type="entry name" value="NITRATE_NITRITE SENSOR PROTEIN NARQ"/>
    <property type="match status" value="1"/>
</dbReference>
<evidence type="ECO:0000256" key="4">
    <source>
        <dbReference type="ARBA" id="ARBA00022679"/>
    </source>
</evidence>
<keyword evidence="7" id="KW-0067">ATP-binding</keyword>
<dbReference type="EC" id="2.7.13.3" evidence="2"/>
<organism evidence="12 13">
    <name type="scientific">Streptomyces umbrinus</name>
    <dbReference type="NCBI Taxonomy" id="67370"/>
    <lineage>
        <taxon>Bacteria</taxon>
        <taxon>Bacillati</taxon>
        <taxon>Actinomycetota</taxon>
        <taxon>Actinomycetes</taxon>
        <taxon>Kitasatosporales</taxon>
        <taxon>Streptomycetaceae</taxon>
        <taxon>Streptomyces</taxon>
        <taxon>Streptomyces phaeochromogenes group</taxon>
    </lineage>
</organism>
<evidence type="ECO:0000256" key="5">
    <source>
        <dbReference type="ARBA" id="ARBA00022741"/>
    </source>
</evidence>
<feature type="transmembrane region" description="Helical" evidence="9">
    <location>
        <begin position="90"/>
        <end position="112"/>
    </location>
</feature>
<feature type="transmembrane region" description="Helical" evidence="9">
    <location>
        <begin position="144"/>
        <end position="161"/>
    </location>
</feature>
<evidence type="ECO:0000259" key="11">
    <source>
        <dbReference type="Pfam" id="PF23539"/>
    </source>
</evidence>
<keyword evidence="13" id="KW-1185">Reference proteome</keyword>
<keyword evidence="4" id="KW-0808">Transferase</keyword>
<evidence type="ECO:0000256" key="7">
    <source>
        <dbReference type="ARBA" id="ARBA00022840"/>
    </source>
</evidence>